<accession>A0A2N9BLL9</accession>
<dbReference type="Proteomes" id="UP000235464">
    <property type="component" value="Chromosome I"/>
</dbReference>
<reference evidence="3" key="1">
    <citation type="submission" date="2017-11" db="EMBL/GenBank/DDBJ databases">
        <authorList>
            <person name="Wibberg D."/>
        </authorList>
    </citation>
    <scope>NUCLEOTIDE SEQUENCE [LARGE SCALE GENOMIC DNA]</scope>
</reference>
<evidence type="ECO:0000256" key="1">
    <source>
        <dbReference type="SAM" id="MobiDB-lite"/>
    </source>
</evidence>
<dbReference type="Gene3D" id="1.50.10.20">
    <property type="match status" value="1"/>
</dbReference>
<dbReference type="RefSeq" id="WP_010038379.1">
    <property type="nucleotide sequence ID" value="NZ_LT962942.1"/>
</dbReference>
<dbReference type="EMBL" id="LT963352">
    <property type="protein sequence ID" value="SOR84245.1"/>
    <property type="molecule type" value="Genomic_DNA"/>
</dbReference>
<dbReference type="AlphaFoldDB" id="A0A2N9BLL9"/>
<protein>
    <submittedName>
        <fullName evidence="2">Uncharacterized protein</fullName>
    </submittedName>
</protein>
<gene>
    <name evidence="2" type="ORF">SCNRRL3882_7690</name>
</gene>
<keyword evidence="3" id="KW-1185">Reference proteome</keyword>
<sequence>MDVIGWLLKGDPAIRWQVLRDLTDAPVEQVTAERARVAGEGWGSRLLALQQPHGQWPSDVPAFRSEAAEKWWHSLGPARQGTLFPAWTSTTWSLVLLRAFGVEPDSAGARHAVGLVRENVQWEHDGEPFFSGEVEPCVNGRTVALGAYFGMDVTLIVERLLGEQMADGGWNCEQENGSTRGSFHTTIDVLEGLLEYESATGGAPEVADARLRGQEYLLERRLFRRLSTGRAIDQDRKTNGPAAWTKFSCPTFWHYDVLRGLDYLRAAGVTPDDRVAEAIDLVRAKRDADGRWPLENPHPGELHFPIDDGEGKPSRWNTLRATRVLRWYEQQELCRPAGRSPGDPTGRMDHPCSALDAGGGVGRADRLGLR</sequence>
<proteinExistence type="predicted"/>
<organism evidence="2 3">
    <name type="scientific">Streptomyces chartreusis NRRL 3882</name>
    <dbReference type="NCBI Taxonomy" id="1079985"/>
    <lineage>
        <taxon>Bacteria</taxon>
        <taxon>Bacillati</taxon>
        <taxon>Actinomycetota</taxon>
        <taxon>Actinomycetes</taxon>
        <taxon>Kitasatosporales</taxon>
        <taxon>Streptomycetaceae</taxon>
        <taxon>Streptomyces</taxon>
    </lineage>
</organism>
<feature type="region of interest" description="Disordered" evidence="1">
    <location>
        <begin position="335"/>
        <end position="370"/>
    </location>
</feature>
<evidence type="ECO:0000313" key="2">
    <source>
        <dbReference type="EMBL" id="SOR84245.1"/>
    </source>
</evidence>
<dbReference type="InterPro" id="IPR008930">
    <property type="entry name" value="Terpenoid_cyclase/PrenylTrfase"/>
</dbReference>
<evidence type="ECO:0000313" key="3">
    <source>
        <dbReference type="Proteomes" id="UP000235464"/>
    </source>
</evidence>
<dbReference type="SUPFAM" id="SSF48239">
    <property type="entry name" value="Terpenoid cyclases/Protein prenyltransferases"/>
    <property type="match status" value="1"/>
</dbReference>
<name>A0A2N9BLL9_STRCX</name>